<name>A0A9W9WKL3_9EURO</name>
<dbReference type="Proteomes" id="UP001148312">
    <property type="component" value="Unassembled WGS sequence"/>
</dbReference>
<proteinExistence type="predicted"/>
<reference evidence="2" key="1">
    <citation type="submission" date="2022-12" db="EMBL/GenBank/DDBJ databases">
        <authorList>
            <person name="Petersen C."/>
        </authorList>
    </citation>
    <scope>NUCLEOTIDE SEQUENCE</scope>
    <source>
        <strain evidence="2">IBT 30728</strain>
    </source>
</reference>
<feature type="compositionally biased region" description="Basic and acidic residues" evidence="1">
    <location>
        <begin position="7"/>
        <end position="19"/>
    </location>
</feature>
<protein>
    <submittedName>
        <fullName evidence="2">Uncharacterized protein</fullName>
    </submittedName>
</protein>
<organism evidence="2 3">
    <name type="scientific">Penicillium diatomitis</name>
    <dbReference type="NCBI Taxonomy" id="2819901"/>
    <lineage>
        <taxon>Eukaryota</taxon>
        <taxon>Fungi</taxon>
        <taxon>Dikarya</taxon>
        <taxon>Ascomycota</taxon>
        <taxon>Pezizomycotina</taxon>
        <taxon>Eurotiomycetes</taxon>
        <taxon>Eurotiomycetidae</taxon>
        <taxon>Eurotiales</taxon>
        <taxon>Aspergillaceae</taxon>
        <taxon>Penicillium</taxon>
    </lineage>
</organism>
<dbReference type="AlphaFoldDB" id="A0A9W9WKL3"/>
<evidence type="ECO:0000256" key="1">
    <source>
        <dbReference type="SAM" id="MobiDB-lite"/>
    </source>
</evidence>
<dbReference type="GeneID" id="81629316"/>
<gene>
    <name evidence="2" type="ORF">N7539_009471</name>
</gene>
<sequence>MRHPRRERGWTARSSRGEASDGSPRGSRKRLQDWNLGLREGDRQRECSKPCVVAQRVIQAP</sequence>
<accession>A0A9W9WKL3</accession>
<dbReference type="RefSeq" id="XP_056785788.1">
    <property type="nucleotide sequence ID" value="XM_056939066.1"/>
</dbReference>
<dbReference type="EMBL" id="JAPWDQ010000018">
    <property type="protein sequence ID" value="KAJ5466742.1"/>
    <property type="molecule type" value="Genomic_DNA"/>
</dbReference>
<feature type="region of interest" description="Disordered" evidence="1">
    <location>
        <begin position="1"/>
        <end position="31"/>
    </location>
</feature>
<reference evidence="2" key="2">
    <citation type="journal article" date="2023" name="IMA Fungus">
        <title>Comparative genomic study of the Penicillium genus elucidates a diverse pangenome and 15 lateral gene transfer events.</title>
        <authorList>
            <person name="Petersen C."/>
            <person name="Sorensen T."/>
            <person name="Nielsen M.R."/>
            <person name="Sondergaard T.E."/>
            <person name="Sorensen J.L."/>
            <person name="Fitzpatrick D.A."/>
            <person name="Frisvad J.C."/>
            <person name="Nielsen K.L."/>
        </authorList>
    </citation>
    <scope>NUCLEOTIDE SEQUENCE</scope>
    <source>
        <strain evidence="2">IBT 30728</strain>
    </source>
</reference>
<evidence type="ECO:0000313" key="2">
    <source>
        <dbReference type="EMBL" id="KAJ5466742.1"/>
    </source>
</evidence>
<keyword evidence="3" id="KW-1185">Reference proteome</keyword>
<comment type="caution">
    <text evidence="2">The sequence shown here is derived from an EMBL/GenBank/DDBJ whole genome shotgun (WGS) entry which is preliminary data.</text>
</comment>
<evidence type="ECO:0000313" key="3">
    <source>
        <dbReference type="Proteomes" id="UP001148312"/>
    </source>
</evidence>